<reference evidence="1" key="1">
    <citation type="submission" date="2019-09" db="EMBL/GenBank/DDBJ databases">
        <authorList>
            <person name="Zhang L."/>
        </authorList>
    </citation>
    <scope>NUCLEOTIDE SEQUENCE</scope>
</reference>
<evidence type="ECO:0008006" key="2">
    <source>
        <dbReference type="Google" id="ProtNLM"/>
    </source>
</evidence>
<dbReference type="EMBL" id="LR721781">
    <property type="protein sequence ID" value="VVW11919.1"/>
    <property type="molecule type" value="Genomic_DNA"/>
</dbReference>
<name>A0A5K1BC95_9MAGN</name>
<gene>
    <name evidence="1" type="ORF">NYM_LOCUS14533</name>
</gene>
<protein>
    <recommendedName>
        <fullName evidence="2">Reverse transcriptase Ty1/copia-type domain-containing protein</fullName>
    </recommendedName>
</protein>
<evidence type="ECO:0000313" key="1">
    <source>
        <dbReference type="EMBL" id="VVW11919.1"/>
    </source>
</evidence>
<accession>A0A5K1BC95</accession>
<proteinExistence type="predicted"/>
<dbReference type="AlphaFoldDB" id="A0A5K1BC95"/>
<organism evidence="1">
    <name type="scientific">Nymphaea colorata</name>
    <name type="common">pocket water lily</name>
    <dbReference type="NCBI Taxonomy" id="210225"/>
    <lineage>
        <taxon>Eukaryota</taxon>
        <taxon>Viridiplantae</taxon>
        <taxon>Streptophyta</taxon>
        <taxon>Embryophyta</taxon>
        <taxon>Tracheophyta</taxon>
        <taxon>Spermatophyta</taxon>
        <taxon>Magnoliopsida</taxon>
        <taxon>Nymphaeales</taxon>
        <taxon>Nymphaeaceae</taxon>
        <taxon>Nymphaea</taxon>
    </lineage>
</organism>
<sequence>MSNGKILPMTTSRGNRTMITRAMAGIHKPNPKYANVHITYSSIPKEPKRLQQALNHDGWRAAMEEEMTALRSN</sequence>